<proteinExistence type="predicted"/>
<protein>
    <submittedName>
        <fullName evidence="1">Uncharacterized protein</fullName>
    </submittedName>
</protein>
<evidence type="ECO:0000313" key="1">
    <source>
        <dbReference type="EMBL" id="KAJ7952798.1"/>
    </source>
</evidence>
<sequence>MPLHSAVASACLTFHISAESRSCCELSQDVKHFCTYFWALNKPKSSIEHCCISLLYLCSKPVRLSITIMFDILQLPLGSLILISDYEIGIEY</sequence>
<name>A0AAD7PEN4_QUISA</name>
<comment type="caution">
    <text evidence="1">The sequence shown here is derived from an EMBL/GenBank/DDBJ whole genome shotgun (WGS) entry which is preliminary data.</text>
</comment>
<keyword evidence="2" id="KW-1185">Reference proteome</keyword>
<dbReference type="KEGG" id="qsa:O6P43_024586"/>
<dbReference type="EMBL" id="JARAOO010000010">
    <property type="protein sequence ID" value="KAJ7952798.1"/>
    <property type="molecule type" value="Genomic_DNA"/>
</dbReference>
<accession>A0AAD7PEN4</accession>
<dbReference type="Proteomes" id="UP001163823">
    <property type="component" value="Chromosome 10"/>
</dbReference>
<gene>
    <name evidence="1" type="ORF">O6P43_024586</name>
</gene>
<reference evidence="1" key="1">
    <citation type="journal article" date="2023" name="Science">
        <title>Elucidation of the pathway for biosynthesis of saponin adjuvants from the soapbark tree.</title>
        <authorList>
            <person name="Reed J."/>
            <person name="Orme A."/>
            <person name="El-Demerdash A."/>
            <person name="Owen C."/>
            <person name="Martin L.B.B."/>
            <person name="Misra R.C."/>
            <person name="Kikuchi S."/>
            <person name="Rejzek M."/>
            <person name="Martin A.C."/>
            <person name="Harkess A."/>
            <person name="Leebens-Mack J."/>
            <person name="Louveau T."/>
            <person name="Stephenson M.J."/>
            <person name="Osbourn A."/>
        </authorList>
    </citation>
    <scope>NUCLEOTIDE SEQUENCE</scope>
    <source>
        <strain evidence="1">S10</strain>
    </source>
</reference>
<organism evidence="1 2">
    <name type="scientific">Quillaja saponaria</name>
    <name type="common">Soap bark tree</name>
    <dbReference type="NCBI Taxonomy" id="32244"/>
    <lineage>
        <taxon>Eukaryota</taxon>
        <taxon>Viridiplantae</taxon>
        <taxon>Streptophyta</taxon>
        <taxon>Embryophyta</taxon>
        <taxon>Tracheophyta</taxon>
        <taxon>Spermatophyta</taxon>
        <taxon>Magnoliopsida</taxon>
        <taxon>eudicotyledons</taxon>
        <taxon>Gunneridae</taxon>
        <taxon>Pentapetalae</taxon>
        <taxon>rosids</taxon>
        <taxon>fabids</taxon>
        <taxon>Fabales</taxon>
        <taxon>Quillajaceae</taxon>
        <taxon>Quillaja</taxon>
    </lineage>
</organism>
<dbReference type="AlphaFoldDB" id="A0AAD7PEN4"/>
<evidence type="ECO:0000313" key="2">
    <source>
        <dbReference type="Proteomes" id="UP001163823"/>
    </source>
</evidence>